<keyword evidence="6" id="KW-0560">Oxidoreductase</keyword>
<dbReference type="SUPFAM" id="SSF48264">
    <property type="entry name" value="Cytochrome P450"/>
    <property type="match status" value="1"/>
</dbReference>
<dbReference type="GO" id="GO:0005506">
    <property type="term" value="F:iron ion binding"/>
    <property type="evidence" value="ECO:0007669"/>
    <property type="project" value="InterPro"/>
</dbReference>
<name>A0A165NJJ0_9APHY</name>
<dbReference type="GO" id="GO:0020037">
    <property type="term" value="F:heme binding"/>
    <property type="evidence" value="ECO:0007669"/>
    <property type="project" value="InterPro"/>
</dbReference>
<dbReference type="PANTHER" id="PTHR24305">
    <property type="entry name" value="CYTOCHROME P450"/>
    <property type="match status" value="1"/>
</dbReference>
<evidence type="ECO:0000256" key="5">
    <source>
        <dbReference type="ARBA" id="ARBA00022723"/>
    </source>
</evidence>
<proteinExistence type="inferred from homology"/>
<comment type="similarity">
    <text evidence="3">Belongs to the cytochrome P450 family.</text>
</comment>
<evidence type="ECO:0000256" key="1">
    <source>
        <dbReference type="ARBA" id="ARBA00001971"/>
    </source>
</evidence>
<evidence type="ECO:0000256" key="9">
    <source>
        <dbReference type="PIRSR" id="PIRSR602403-1"/>
    </source>
</evidence>
<dbReference type="Gene3D" id="1.10.630.10">
    <property type="entry name" value="Cytochrome P450"/>
    <property type="match status" value="1"/>
</dbReference>
<dbReference type="InterPro" id="IPR001128">
    <property type="entry name" value="Cyt_P450"/>
</dbReference>
<keyword evidence="10" id="KW-0732">Signal</keyword>
<dbReference type="GO" id="GO:0004497">
    <property type="term" value="F:monooxygenase activity"/>
    <property type="evidence" value="ECO:0007669"/>
    <property type="project" value="UniProtKB-KW"/>
</dbReference>
<dbReference type="PRINTS" id="PR00465">
    <property type="entry name" value="EP450IV"/>
</dbReference>
<comment type="pathway">
    <text evidence="2">Secondary metabolite biosynthesis.</text>
</comment>
<dbReference type="Pfam" id="PF00067">
    <property type="entry name" value="p450"/>
    <property type="match status" value="1"/>
</dbReference>
<dbReference type="OrthoDB" id="1470350at2759"/>
<dbReference type="InterPro" id="IPR050121">
    <property type="entry name" value="Cytochrome_P450_monoxygenase"/>
</dbReference>
<dbReference type="Proteomes" id="UP000076727">
    <property type="component" value="Unassembled WGS sequence"/>
</dbReference>
<evidence type="ECO:0000256" key="7">
    <source>
        <dbReference type="ARBA" id="ARBA00023004"/>
    </source>
</evidence>
<gene>
    <name evidence="11" type="ORF">DAEQUDRAFT_714185</name>
</gene>
<comment type="cofactor">
    <cofactor evidence="1 9">
        <name>heme</name>
        <dbReference type="ChEBI" id="CHEBI:30413"/>
    </cofactor>
</comment>
<evidence type="ECO:0000256" key="6">
    <source>
        <dbReference type="ARBA" id="ARBA00023002"/>
    </source>
</evidence>
<organism evidence="11 12">
    <name type="scientific">Daedalea quercina L-15889</name>
    <dbReference type="NCBI Taxonomy" id="1314783"/>
    <lineage>
        <taxon>Eukaryota</taxon>
        <taxon>Fungi</taxon>
        <taxon>Dikarya</taxon>
        <taxon>Basidiomycota</taxon>
        <taxon>Agaricomycotina</taxon>
        <taxon>Agaricomycetes</taxon>
        <taxon>Polyporales</taxon>
        <taxon>Fomitopsis</taxon>
    </lineage>
</organism>
<accession>A0A165NJJ0</accession>
<feature type="chain" id="PRO_5007863215" evidence="10">
    <location>
        <begin position="26"/>
        <end position="534"/>
    </location>
</feature>
<dbReference type="PRINTS" id="PR00385">
    <property type="entry name" value="P450"/>
</dbReference>
<reference evidence="11 12" key="1">
    <citation type="journal article" date="2016" name="Mol. Biol. Evol.">
        <title>Comparative Genomics of Early-Diverging Mushroom-Forming Fungi Provides Insights into the Origins of Lignocellulose Decay Capabilities.</title>
        <authorList>
            <person name="Nagy L.G."/>
            <person name="Riley R."/>
            <person name="Tritt A."/>
            <person name="Adam C."/>
            <person name="Daum C."/>
            <person name="Floudas D."/>
            <person name="Sun H."/>
            <person name="Yadav J.S."/>
            <person name="Pangilinan J."/>
            <person name="Larsson K.H."/>
            <person name="Matsuura K."/>
            <person name="Barry K."/>
            <person name="Labutti K."/>
            <person name="Kuo R."/>
            <person name="Ohm R.A."/>
            <person name="Bhattacharya S.S."/>
            <person name="Shirouzu T."/>
            <person name="Yoshinaga Y."/>
            <person name="Martin F.M."/>
            <person name="Grigoriev I.V."/>
            <person name="Hibbett D.S."/>
        </authorList>
    </citation>
    <scope>NUCLEOTIDE SEQUENCE [LARGE SCALE GENOMIC DNA]</scope>
    <source>
        <strain evidence="11 12">L-15889</strain>
    </source>
</reference>
<keyword evidence="8" id="KW-0503">Monooxygenase</keyword>
<dbReference type="InterPro" id="IPR002403">
    <property type="entry name" value="Cyt_P450_E_grp-IV"/>
</dbReference>
<keyword evidence="12" id="KW-1185">Reference proteome</keyword>
<keyword evidence="7 9" id="KW-0408">Iron</keyword>
<feature type="signal peptide" evidence="10">
    <location>
        <begin position="1"/>
        <end position="25"/>
    </location>
</feature>
<evidence type="ECO:0000313" key="11">
    <source>
        <dbReference type="EMBL" id="KZT67044.1"/>
    </source>
</evidence>
<dbReference type="EMBL" id="KV429081">
    <property type="protein sequence ID" value="KZT67044.1"/>
    <property type="molecule type" value="Genomic_DNA"/>
</dbReference>
<evidence type="ECO:0000256" key="2">
    <source>
        <dbReference type="ARBA" id="ARBA00005179"/>
    </source>
</evidence>
<evidence type="ECO:0000256" key="4">
    <source>
        <dbReference type="ARBA" id="ARBA00022617"/>
    </source>
</evidence>
<keyword evidence="4 9" id="KW-0349">Heme</keyword>
<keyword evidence="5 9" id="KW-0479">Metal-binding</keyword>
<dbReference type="CDD" id="cd11069">
    <property type="entry name" value="CYP_FUM15-like"/>
    <property type="match status" value="1"/>
</dbReference>
<dbReference type="AlphaFoldDB" id="A0A165NJJ0"/>
<evidence type="ECO:0000256" key="3">
    <source>
        <dbReference type="ARBA" id="ARBA00010617"/>
    </source>
</evidence>
<dbReference type="STRING" id="1314783.A0A165NJJ0"/>
<dbReference type="GO" id="GO:0016705">
    <property type="term" value="F:oxidoreductase activity, acting on paired donors, with incorporation or reduction of molecular oxygen"/>
    <property type="evidence" value="ECO:0007669"/>
    <property type="project" value="InterPro"/>
</dbReference>
<evidence type="ECO:0000256" key="10">
    <source>
        <dbReference type="SAM" id="SignalP"/>
    </source>
</evidence>
<feature type="binding site" description="axial binding residue" evidence="9">
    <location>
        <position position="473"/>
    </location>
    <ligand>
        <name>heme</name>
        <dbReference type="ChEBI" id="CHEBI:30413"/>
    </ligand>
    <ligandPart>
        <name>Fe</name>
        <dbReference type="ChEBI" id="CHEBI:18248"/>
    </ligandPart>
</feature>
<dbReference type="PANTHER" id="PTHR24305:SF166">
    <property type="entry name" value="CYTOCHROME P450 12A4, MITOCHONDRIAL-RELATED"/>
    <property type="match status" value="1"/>
</dbReference>
<dbReference type="InterPro" id="IPR036396">
    <property type="entry name" value="Cyt_P450_sf"/>
</dbReference>
<evidence type="ECO:0000256" key="8">
    <source>
        <dbReference type="ARBA" id="ARBA00023033"/>
    </source>
</evidence>
<evidence type="ECO:0000313" key="12">
    <source>
        <dbReference type="Proteomes" id="UP000076727"/>
    </source>
</evidence>
<protein>
    <submittedName>
        <fullName evidence="11">Cytochrome P450</fullName>
    </submittedName>
</protein>
<sequence length="534" mass="59617">MSVLPALSAFNVLCAVSALWLLSKAVQHLRQRTRSTRLEGPPNPSFLFGAARFITKAPDGGDLYEEWSEKYGPVFSIPATLGLSRVALCDPKAVLHFFSRETYGYVQSTMTKRAIENLVGRGVLWAEGDSHKRQRKALSPAFSNAEIRKMTSVFYDSAYKVKTAWDSLLESEVGGSAVINVQGWMNHVSLDTIGIAGFSHDFGTLHGKHSTVASTFDAFGTLKPTLLGGMQFIIGLVFPWVLKIPTPFRKLVNKLNTHMGEIAQELLENTRKESEGESKTEEKSIIGLLIKAEKSDSELRMSEDEVLAQMKVLILAGYETTSISLTWCLLELCKKLEIQEKLRKELLEFSGSDPTWDQFTYGLPYLDAVVHETLRLHPPLGETTRVATEDDVIPLSSPMRAANGQLVDSIAIPKGQLVTVPIHMMNKSIKFWGPDAKEFNPERWLNEDGIPKRAQEIQGHRHLLTFVDGPRTCLGKHFALAEFKAVLSVLIRHYAFELRDGPETKVEIRRGILPRPSIAGEEGARLPLRVRRLD</sequence>